<gene>
    <name evidence="6" type="ORF">LAZ67_13003101</name>
</gene>
<dbReference type="Proteomes" id="UP001235939">
    <property type="component" value="Chromosome 13"/>
</dbReference>
<evidence type="ECO:0000259" key="5">
    <source>
        <dbReference type="PROSITE" id="PS50181"/>
    </source>
</evidence>
<dbReference type="InterPro" id="IPR001810">
    <property type="entry name" value="F-box_dom"/>
</dbReference>
<dbReference type="EMBL" id="CP092875">
    <property type="protein sequence ID" value="UYV76229.1"/>
    <property type="molecule type" value="Genomic_DNA"/>
</dbReference>
<dbReference type="Gene3D" id="1.20.1280.50">
    <property type="match status" value="1"/>
</dbReference>
<protein>
    <submittedName>
        <fullName evidence="6">FBXL5</fullName>
    </submittedName>
</protein>
<dbReference type="PANTHER" id="PTHR20933:SF4">
    <property type="entry name" value="F-BOX INVOLVED IN POLYQ PATHOGENESIS, ISOFORM A"/>
    <property type="match status" value="1"/>
</dbReference>
<reference evidence="6 7" key="1">
    <citation type="submission" date="2022-01" db="EMBL/GenBank/DDBJ databases">
        <title>A chromosomal length assembly of Cordylochernes scorpioides.</title>
        <authorList>
            <person name="Zeh D."/>
            <person name="Zeh J."/>
        </authorList>
    </citation>
    <scope>NUCLEOTIDE SEQUENCE [LARGE SCALE GENOMIC DNA]</scope>
    <source>
        <strain evidence="6">IN4F17</strain>
        <tissue evidence="6">Whole Body</tissue>
    </source>
</reference>
<dbReference type="Gene3D" id="1.20.120.520">
    <property type="entry name" value="nmb1532 protein domain like"/>
    <property type="match status" value="1"/>
</dbReference>
<dbReference type="PROSITE" id="PS50181">
    <property type="entry name" value="FBOX"/>
    <property type="match status" value="1"/>
</dbReference>
<keyword evidence="2" id="KW-0479">Metal-binding</keyword>
<keyword evidence="7" id="KW-1185">Reference proteome</keyword>
<dbReference type="SMART" id="SM00256">
    <property type="entry name" value="FBOX"/>
    <property type="match status" value="1"/>
</dbReference>
<evidence type="ECO:0000256" key="1">
    <source>
        <dbReference type="ARBA" id="ARBA00022490"/>
    </source>
</evidence>
<dbReference type="InterPro" id="IPR045808">
    <property type="entry name" value="Hr_FBXL5"/>
</dbReference>
<dbReference type="Pfam" id="PF12937">
    <property type="entry name" value="F-box-like"/>
    <property type="match status" value="1"/>
</dbReference>
<dbReference type="PANTHER" id="PTHR20933">
    <property type="entry name" value="F-BOX ONLY PROTEIN 33"/>
    <property type="match status" value="1"/>
</dbReference>
<proteinExistence type="predicted"/>
<evidence type="ECO:0000256" key="4">
    <source>
        <dbReference type="SAM" id="MobiDB-lite"/>
    </source>
</evidence>
<accession>A0ABY6L533</accession>
<feature type="compositionally biased region" description="Low complexity" evidence="4">
    <location>
        <begin position="154"/>
        <end position="173"/>
    </location>
</feature>
<evidence type="ECO:0000313" key="6">
    <source>
        <dbReference type="EMBL" id="UYV76229.1"/>
    </source>
</evidence>
<name>A0ABY6L533_9ARAC</name>
<keyword evidence="1" id="KW-0963">Cytoplasm</keyword>
<keyword evidence="3" id="KW-0833">Ubl conjugation pathway</keyword>
<dbReference type="SMART" id="SM00367">
    <property type="entry name" value="LRR_CC"/>
    <property type="match status" value="3"/>
</dbReference>
<organism evidence="6 7">
    <name type="scientific">Cordylochernes scorpioides</name>
    <dbReference type="NCBI Taxonomy" id="51811"/>
    <lineage>
        <taxon>Eukaryota</taxon>
        <taxon>Metazoa</taxon>
        <taxon>Ecdysozoa</taxon>
        <taxon>Arthropoda</taxon>
        <taxon>Chelicerata</taxon>
        <taxon>Arachnida</taxon>
        <taxon>Pseudoscorpiones</taxon>
        <taxon>Cheliferoidea</taxon>
        <taxon>Chernetidae</taxon>
        <taxon>Cordylochernes</taxon>
    </lineage>
</organism>
<dbReference type="Gene3D" id="3.80.10.10">
    <property type="entry name" value="Ribonuclease Inhibitor"/>
    <property type="match status" value="2"/>
</dbReference>
<dbReference type="InterPro" id="IPR006553">
    <property type="entry name" value="Leu-rich_rpt_Cys-con_subtyp"/>
</dbReference>
<evidence type="ECO:0000313" key="7">
    <source>
        <dbReference type="Proteomes" id="UP001235939"/>
    </source>
</evidence>
<feature type="domain" description="F-box" evidence="5">
    <location>
        <begin position="173"/>
        <end position="219"/>
    </location>
</feature>
<evidence type="ECO:0000256" key="3">
    <source>
        <dbReference type="ARBA" id="ARBA00022786"/>
    </source>
</evidence>
<dbReference type="InterPro" id="IPR032675">
    <property type="entry name" value="LRR_dom_sf"/>
</dbReference>
<sequence>MVLTVLQLRKIDFSEPGNLEPLLDTLLSTFYEFKSHEQIENRFIMRRLKKKMKDLRITDAAVCNCHSDNQLSDMISLLRDGYGCSLEEDRVEYGRKLQQALDAFTDDFLPHMKEEEEVFQPLLVKYFEYEELCSLKQLVMLEHAKSQCTSPAEPSDSVTTTTQPPQPDTTTPVSEISKLPPELLEHIFSFLGPMSLVRCGAVCQSWREVALQPRLWRVVQPCCWAQDLWEDPLGLPAAPYRPLCYRWEPELHPDPPETQVLYLLANNLLPHVGPSVRKLVLSGFQRVPLELLRSLLAQCPNITHLDLSFTALSDTVFKGNTTNRTVMEECVNRLEGIQPPLEWLSLAGCIRLTDSGLSLLAQYLGSSPALSHLSLSGCLHISDHGLGYLGRQLRAVQSLDLSGCWRLTGTQLKVLTSKCPKLQPGELAYCDFICDGPFPTSASGCQNLETQLCCKCSCQCEAF</sequence>
<feature type="region of interest" description="Disordered" evidence="4">
    <location>
        <begin position="148"/>
        <end position="174"/>
    </location>
</feature>
<dbReference type="CDD" id="cd12109">
    <property type="entry name" value="Hr_FBXL5"/>
    <property type="match status" value="1"/>
</dbReference>
<dbReference type="SUPFAM" id="SSF81383">
    <property type="entry name" value="F-box domain"/>
    <property type="match status" value="1"/>
</dbReference>
<dbReference type="SUPFAM" id="SSF52047">
    <property type="entry name" value="RNI-like"/>
    <property type="match status" value="1"/>
</dbReference>
<dbReference type="InterPro" id="IPR036047">
    <property type="entry name" value="F-box-like_dom_sf"/>
</dbReference>
<evidence type="ECO:0000256" key="2">
    <source>
        <dbReference type="ARBA" id="ARBA00022723"/>
    </source>
</evidence>